<evidence type="ECO:0000256" key="1">
    <source>
        <dbReference type="ARBA" id="ARBA00001974"/>
    </source>
</evidence>
<dbReference type="Proteomes" id="UP000178797">
    <property type="component" value="Unassembled WGS sequence"/>
</dbReference>
<proteinExistence type="inferred from homology"/>
<accession>A0A1F7S0H9</accession>
<dbReference type="SUPFAM" id="SSF51730">
    <property type="entry name" value="FAD-linked oxidoreductase"/>
    <property type="match status" value="1"/>
</dbReference>
<reference evidence="9 10" key="1">
    <citation type="journal article" date="2016" name="Nat. Commun.">
        <title>Thousands of microbial genomes shed light on interconnected biogeochemical processes in an aquifer system.</title>
        <authorList>
            <person name="Anantharaman K."/>
            <person name="Brown C.T."/>
            <person name="Hug L.A."/>
            <person name="Sharon I."/>
            <person name="Castelle C.J."/>
            <person name="Probst A.J."/>
            <person name="Thomas B.C."/>
            <person name="Singh A."/>
            <person name="Wilkins M.J."/>
            <person name="Karaoz U."/>
            <person name="Brodie E.L."/>
            <person name="Williams K.H."/>
            <person name="Hubbard S.S."/>
            <person name="Banfield J.F."/>
        </authorList>
    </citation>
    <scope>NUCLEOTIDE SEQUENCE [LARGE SCALE GENOMIC DNA]</scope>
</reference>
<comment type="similarity">
    <text evidence="3 8">Belongs to the methylenetetrahydrofolate reductase family.</text>
</comment>
<dbReference type="Pfam" id="PF02219">
    <property type="entry name" value="MTHFR"/>
    <property type="match status" value="1"/>
</dbReference>
<evidence type="ECO:0000256" key="4">
    <source>
        <dbReference type="ARBA" id="ARBA00022630"/>
    </source>
</evidence>
<dbReference type="GO" id="GO:0071949">
    <property type="term" value="F:FAD binding"/>
    <property type="evidence" value="ECO:0007669"/>
    <property type="project" value="TreeGrafter"/>
</dbReference>
<comment type="pathway">
    <text evidence="2 8">One-carbon metabolism; tetrahydrofolate interconversion.</text>
</comment>
<comment type="cofactor">
    <cofactor evidence="1 8">
        <name>FAD</name>
        <dbReference type="ChEBI" id="CHEBI:57692"/>
    </cofactor>
</comment>
<dbReference type="InterPro" id="IPR003171">
    <property type="entry name" value="Mehydrof_redctse-like"/>
</dbReference>
<dbReference type="GO" id="GO:0009086">
    <property type="term" value="P:methionine biosynthetic process"/>
    <property type="evidence" value="ECO:0007669"/>
    <property type="project" value="TreeGrafter"/>
</dbReference>
<dbReference type="EMBL" id="MGDE01000048">
    <property type="protein sequence ID" value="OGL47279.1"/>
    <property type="molecule type" value="Genomic_DNA"/>
</dbReference>
<comment type="caution">
    <text evidence="9">The sequence shown here is derived from an EMBL/GenBank/DDBJ whole genome shotgun (WGS) entry which is preliminary data.</text>
</comment>
<evidence type="ECO:0000256" key="6">
    <source>
        <dbReference type="ARBA" id="ARBA00023002"/>
    </source>
</evidence>
<keyword evidence="6 8" id="KW-0560">Oxidoreductase</keyword>
<dbReference type="UniPathway" id="UPA00193"/>
<dbReference type="PANTHER" id="PTHR45754:SF3">
    <property type="entry name" value="METHYLENETETRAHYDROFOLATE REDUCTASE (NADPH)"/>
    <property type="match status" value="1"/>
</dbReference>
<dbReference type="PANTHER" id="PTHR45754">
    <property type="entry name" value="METHYLENETETRAHYDROFOLATE REDUCTASE"/>
    <property type="match status" value="1"/>
</dbReference>
<comment type="catalytic activity">
    <reaction evidence="7">
        <text>(6S)-5-methyl-5,6,7,8-tetrahydrofolate + NAD(+) = (6R)-5,10-methylene-5,6,7,8-tetrahydrofolate + NADH + H(+)</text>
        <dbReference type="Rhea" id="RHEA:19821"/>
        <dbReference type="ChEBI" id="CHEBI:15378"/>
        <dbReference type="ChEBI" id="CHEBI:15636"/>
        <dbReference type="ChEBI" id="CHEBI:18608"/>
        <dbReference type="ChEBI" id="CHEBI:57540"/>
        <dbReference type="ChEBI" id="CHEBI:57945"/>
        <dbReference type="EC" id="1.5.1.54"/>
    </reaction>
    <physiologicalReaction direction="right-to-left" evidence="7">
        <dbReference type="Rhea" id="RHEA:19823"/>
    </physiologicalReaction>
</comment>
<keyword evidence="5 8" id="KW-0274">FAD</keyword>
<dbReference type="GO" id="GO:0005829">
    <property type="term" value="C:cytosol"/>
    <property type="evidence" value="ECO:0007669"/>
    <property type="project" value="TreeGrafter"/>
</dbReference>
<evidence type="ECO:0000256" key="3">
    <source>
        <dbReference type="ARBA" id="ARBA00006743"/>
    </source>
</evidence>
<dbReference type="GO" id="GO:0106312">
    <property type="term" value="F:methylenetetrahydrofolate reductase (NADH) activity"/>
    <property type="evidence" value="ECO:0007669"/>
    <property type="project" value="UniProtKB-EC"/>
</dbReference>
<evidence type="ECO:0000256" key="5">
    <source>
        <dbReference type="ARBA" id="ARBA00022827"/>
    </source>
</evidence>
<evidence type="ECO:0000256" key="7">
    <source>
        <dbReference type="ARBA" id="ARBA00048628"/>
    </source>
</evidence>
<evidence type="ECO:0000256" key="8">
    <source>
        <dbReference type="RuleBase" id="RU003862"/>
    </source>
</evidence>
<dbReference type="GO" id="GO:0035999">
    <property type="term" value="P:tetrahydrofolate interconversion"/>
    <property type="evidence" value="ECO:0007669"/>
    <property type="project" value="UniProtKB-UniPathway"/>
</dbReference>
<evidence type="ECO:0000313" key="10">
    <source>
        <dbReference type="Proteomes" id="UP000178797"/>
    </source>
</evidence>
<dbReference type="Gene3D" id="3.20.20.220">
    <property type="match status" value="1"/>
</dbReference>
<dbReference type="InterPro" id="IPR029041">
    <property type="entry name" value="FAD-linked_oxidoreductase-like"/>
</dbReference>
<gene>
    <name evidence="9" type="ORF">A2W05_11315</name>
</gene>
<evidence type="ECO:0000313" key="9">
    <source>
        <dbReference type="EMBL" id="OGL47279.1"/>
    </source>
</evidence>
<organism evidence="9 10">
    <name type="scientific">Candidatus Schekmanbacteria bacterium RBG_16_38_10</name>
    <dbReference type="NCBI Taxonomy" id="1817879"/>
    <lineage>
        <taxon>Bacteria</taxon>
        <taxon>Candidatus Schekmaniibacteriota</taxon>
    </lineage>
</organism>
<dbReference type="AlphaFoldDB" id="A0A1F7S0H9"/>
<evidence type="ECO:0000256" key="2">
    <source>
        <dbReference type="ARBA" id="ARBA00004777"/>
    </source>
</evidence>
<keyword evidence="4 8" id="KW-0285">Flavoprotein</keyword>
<dbReference type="CDD" id="cd00537">
    <property type="entry name" value="MTHFR"/>
    <property type="match status" value="1"/>
</dbReference>
<sequence>MSLKNILEKGKFVITAEIEPPKGTDVSKFFETSESLRGKVDGLNITDQQGAVMRLGSLASCHLLIEKGFEVIFQITCRDRNCIALQSDLLSASVLGIENVLILTGDHPQLGDHPDSKPVFDLDSVQLLQVAKTLEGGYDFSGNKLKKEPKFFLGAATNPGADPLEPEIIKAEKKVKAGAAFFQTQAIYDPVKFKNFIDKIKHLNIFIMAGIVLLKSAKMARYMNENVAGINVPEELIKRMETASDAKKECIEISVSLIKEIKNFCHGIHFMALGWEDLIPEIISKVNLPNE</sequence>
<protein>
    <recommendedName>
        <fullName evidence="8">Methylenetetrahydrofolate reductase</fullName>
    </recommendedName>
</protein>
<name>A0A1F7S0H9_9BACT</name>